<dbReference type="GO" id="GO:0003677">
    <property type="term" value="F:DNA binding"/>
    <property type="evidence" value="ECO:0007669"/>
    <property type="project" value="InterPro"/>
</dbReference>
<dbReference type="EMBL" id="JQ844232">
    <property type="protein sequence ID" value="AGS53412.1"/>
    <property type="molecule type" value="Genomic_DNA"/>
</dbReference>
<accession>A0A806K0Y5</accession>
<feature type="domain" description="RNA polymerase alpha subunit C-terminal" evidence="1">
    <location>
        <begin position="66"/>
        <end position="121"/>
    </location>
</feature>
<reference evidence="3" key="1">
    <citation type="submission" date="2012-03" db="EMBL/GenBank/DDBJ databases">
        <title>Functional metagenomics reveals considerable lignocellulase gene clusters in the gut microbiome of a wood-feeding higher termite.</title>
        <authorList>
            <person name="Liu N."/>
        </authorList>
    </citation>
    <scope>NUCLEOTIDE SEQUENCE</scope>
</reference>
<dbReference type="InterPro" id="IPR000943">
    <property type="entry name" value="RNA_pol_sigma70"/>
</dbReference>
<dbReference type="Gene3D" id="1.10.10.10">
    <property type="entry name" value="Winged helix-like DNA-binding domain superfamily/Winged helix DNA-binding domain"/>
    <property type="match status" value="1"/>
</dbReference>
<dbReference type="InterPro" id="IPR013324">
    <property type="entry name" value="RNA_pol_sigma_r3/r4-like"/>
</dbReference>
<dbReference type="Gene3D" id="1.10.150.20">
    <property type="entry name" value="5' to 3' exonuclease, C-terminal subdomain"/>
    <property type="match status" value="1"/>
</dbReference>
<dbReference type="InterPro" id="IPR007630">
    <property type="entry name" value="RNA_pol_sigma70_r4"/>
</dbReference>
<proteinExistence type="predicted"/>
<dbReference type="PRINTS" id="PR00046">
    <property type="entry name" value="SIGMA70FCT"/>
</dbReference>
<protein>
    <recommendedName>
        <fullName evidence="4">RNA polymerase sigma-70 region 4 domain-containing protein</fullName>
    </recommendedName>
</protein>
<dbReference type="InterPro" id="IPR011260">
    <property type="entry name" value="RNAP_asu_C"/>
</dbReference>
<sequence length="608" mass="70206">MALDYEQINNIRNIGAKSFNEIEKLKKEIVEKEKLINLVSANDNSDENIKQKYEKAVIFFDSSGTPRRDIPLDEINLSRRSEYVLKNAGYKFASELLGVTAERLKTLPHTDRACIREIISNVSGLKFEAAAVNGDEYTQAQKGCVEFVSLINNLIPTNMDELYRTLLPFYKSAYENNTPVDKDILFNQPVLRKHLTDKIITVLEESTFGVNNEDIFSLFPNTLVPVHTINAVLRELSADGKIRTGRTIEINRPDIWEYVGTIPNEKYRVMFALRLQGKTLEEIGNAHGLTRERVRQIVAKCLHKKKITVEEDKYRKIYESYSFSKENFALAFNTEGCVYTYLTLVCDKQGLLPIERFIGDTEYPAELREGAERAVNKDHFIINGIRVLKQRPALADYVARTYFQDEAFFDDFVISYNNVLQDLGLVGDSRFMLNSSTYQNRISEAENILWKYQGRFRYYDTTKRDFADLLEGLNLEQYTDVEYSSLKFYRLYPELMKKYDLRDEYELHNLLRKLYSNKETEGISFSRMPIIAFGNIDREKQVIEFLERLAPIGVNDFCDAYEAEYGVLARTVKGSFLSYIDKFKDSGGIYNTGRFADRGGHDKPSATI</sequence>
<evidence type="ECO:0000259" key="2">
    <source>
        <dbReference type="Pfam" id="PF04545"/>
    </source>
</evidence>
<dbReference type="AlphaFoldDB" id="A0A806K0Y5"/>
<dbReference type="GO" id="GO:0003899">
    <property type="term" value="F:DNA-directed RNA polymerase activity"/>
    <property type="evidence" value="ECO:0007669"/>
    <property type="project" value="InterPro"/>
</dbReference>
<evidence type="ECO:0000313" key="3">
    <source>
        <dbReference type="EMBL" id="AGS53412.1"/>
    </source>
</evidence>
<dbReference type="GO" id="GO:0006352">
    <property type="term" value="P:DNA-templated transcription initiation"/>
    <property type="evidence" value="ECO:0007669"/>
    <property type="project" value="InterPro"/>
</dbReference>
<organism evidence="3">
    <name type="scientific">uncultured bacterium contig00025</name>
    <dbReference type="NCBI Taxonomy" id="1181514"/>
    <lineage>
        <taxon>Bacteria</taxon>
        <taxon>environmental samples</taxon>
    </lineage>
</organism>
<feature type="domain" description="RNA polymerase sigma-70 region 4" evidence="2">
    <location>
        <begin position="275"/>
        <end position="304"/>
    </location>
</feature>
<evidence type="ECO:0000259" key="1">
    <source>
        <dbReference type="Pfam" id="PF03118"/>
    </source>
</evidence>
<dbReference type="SUPFAM" id="SSF88659">
    <property type="entry name" value="Sigma3 and sigma4 domains of RNA polymerase sigma factors"/>
    <property type="match status" value="1"/>
</dbReference>
<dbReference type="Pfam" id="PF03118">
    <property type="entry name" value="RNA_pol_A_CTD"/>
    <property type="match status" value="1"/>
</dbReference>
<dbReference type="GO" id="GO:0003700">
    <property type="term" value="F:DNA-binding transcription factor activity"/>
    <property type="evidence" value="ECO:0007669"/>
    <property type="project" value="InterPro"/>
</dbReference>
<dbReference type="Pfam" id="PF04545">
    <property type="entry name" value="Sigma70_r4"/>
    <property type="match status" value="1"/>
</dbReference>
<dbReference type="SUPFAM" id="SSF47789">
    <property type="entry name" value="C-terminal domain of RNA polymerase alpha subunit"/>
    <property type="match status" value="1"/>
</dbReference>
<dbReference type="InterPro" id="IPR036388">
    <property type="entry name" value="WH-like_DNA-bd_sf"/>
</dbReference>
<name>A0A806K0Y5_9BACT</name>
<evidence type="ECO:0008006" key="4">
    <source>
        <dbReference type="Google" id="ProtNLM"/>
    </source>
</evidence>